<dbReference type="Proteomes" id="UP001163603">
    <property type="component" value="Chromosome 2"/>
</dbReference>
<gene>
    <name evidence="1" type="ORF">Pint_15132</name>
</gene>
<reference evidence="2" key="1">
    <citation type="journal article" date="2023" name="G3 (Bethesda)">
        <title>Genome assembly and association tests identify interacting loci associated with vigor, precocity, and sex in interspecific pistachio rootstocks.</title>
        <authorList>
            <person name="Palmer W."/>
            <person name="Jacygrad E."/>
            <person name="Sagayaradj S."/>
            <person name="Cavanaugh K."/>
            <person name="Han R."/>
            <person name="Bertier L."/>
            <person name="Beede B."/>
            <person name="Kafkas S."/>
            <person name="Golino D."/>
            <person name="Preece J."/>
            <person name="Michelmore R."/>
        </authorList>
    </citation>
    <scope>NUCLEOTIDE SEQUENCE [LARGE SCALE GENOMIC DNA]</scope>
</reference>
<dbReference type="EMBL" id="CM047737">
    <property type="protein sequence ID" value="KAJ0047548.1"/>
    <property type="molecule type" value="Genomic_DNA"/>
</dbReference>
<comment type="caution">
    <text evidence="1">The sequence shown here is derived from an EMBL/GenBank/DDBJ whole genome shotgun (WGS) entry which is preliminary data.</text>
</comment>
<accession>A0ACC0Z8T1</accession>
<name>A0ACC0Z8T1_9ROSI</name>
<evidence type="ECO:0000313" key="1">
    <source>
        <dbReference type="EMBL" id="KAJ0047548.1"/>
    </source>
</evidence>
<keyword evidence="2" id="KW-1185">Reference proteome</keyword>
<sequence length="290" mass="32378">MHWHNSLHVPYILDHCRENPVPNTELGYPTGSGDSQTRSASPRASVSPVRGRRSRSLSRSRRSRSRSRSRDFVEATNPGNNLYVTGLSTRVTSSDLEKFFNSEGKVTECHLVTDPRTRESRGFAFVTMETVEDADRCIKYLNRTVLEGRLVTVEKVLVSDKGSYCAARQKGLVAEHQLLAVVCLSQLTSKDIILKMHMQGDLVADVLVATHLIDMTEILIQGNDGEDHAPHTVEVDRLPHMVEVDRVPHMRGGETIILTHIRDAENAHCLLVAVATQDRTDQFYCKAGPP</sequence>
<evidence type="ECO:0000313" key="2">
    <source>
        <dbReference type="Proteomes" id="UP001163603"/>
    </source>
</evidence>
<protein>
    <submittedName>
        <fullName evidence="1">Uncharacterized protein</fullName>
    </submittedName>
</protein>
<proteinExistence type="predicted"/>
<organism evidence="1 2">
    <name type="scientific">Pistacia integerrima</name>
    <dbReference type="NCBI Taxonomy" id="434235"/>
    <lineage>
        <taxon>Eukaryota</taxon>
        <taxon>Viridiplantae</taxon>
        <taxon>Streptophyta</taxon>
        <taxon>Embryophyta</taxon>
        <taxon>Tracheophyta</taxon>
        <taxon>Spermatophyta</taxon>
        <taxon>Magnoliopsida</taxon>
        <taxon>eudicotyledons</taxon>
        <taxon>Gunneridae</taxon>
        <taxon>Pentapetalae</taxon>
        <taxon>rosids</taxon>
        <taxon>malvids</taxon>
        <taxon>Sapindales</taxon>
        <taxon>Anacardiaceae</taxon>
        <taxon>Pistacia</taxon>
    </lineage>
</organism>